<feature type="domain" description="BTB" evidence="5">
    <location>
        <begin position="89"/>
        <end position="161"/>
    </location>
</feature>
<feature type="compositionally biased region" description="Polar residues" evidence="4">
    <location>
        <begin position="426"/>
        <end position="441"/>
    </location>
</feature>
<dbReference type="Gene3D" id="3.30.160.60">
    <property type="entry name" value="Classic Zinc Finger"/>
    <property type="match status" value="1"/>
</dbReference>
<dbReference type="Gene3D" id="3.30.710.10">
    <property type="entry name" value="Potassium Channel Kv1.1, Chain A"/>
    <property type="match status" value="1"/>
</dbReference>
<proteinExistence type="predicted"/>
<dbReference type="GO" id="GO:0008270">
    <property type="term" value="F:zinc ion binding"/>
    <property type="evidence" value="ECO:0007669"/>
    <property type="project" value="UniProtKB-KW"/>
</dbReference>
<dbReference type="PANTHER" id="PTHR23110">
    <property type="entry name" value="BTB DOMAIN TRANSCRIPTION FACTOR"/>
    <property type="match status" value="1"/>
</dbReference>
<evidence type="ECO:0000259" key="6">
    <source>
        <dbReference type="PROSITE" id="PS50157"/>
    </source>
</evidence>
<dbReference type="InterPro" id="IPR011333">
    <property type="entry name" value="SKP1/BTB/POZ_sf"/>
</dbReference>
<dbReference type="GO" id="GO:0005634">
    <property type="term" value="C:nucleus"/>
    <property type="evidence" value="ECO:0007669"/>
    <property type="project" value="UniProtKB-SubCell"/>
</dbReference>
<dbReference type="EMBL" id="OU895878">
    <property type="protein sequence ID" value="CAG9804292.1"/>
    <property type="molecule type" value="Genomic_DNA"/>
</dbReference>
<feature type="compositionally biased region" description="Polar residues" evidence="4">
    <location>
        <begin position="195"/>
        <end position="211"/>
    </location>
</feature>
<organism evidence="7 8">
    <name type="scientific">Chironomus riparius</name>
    <dbReference type="NCBI Taxonomy" id="315576"/>
    <lineage>
        <taxon>Eukaryota</taxon>
        <taxon>Metazoa</taxon>
        <taxon>Ecdysozoa</taxon>
        <taxon>Arthropoda</taxon>
        <taxon>Hexapoda</taxon>
        <taxon>Insecta</taxon>
        <taxon>Pterygota</taxon>
        <taxon>Neoptera</taxon>
        <taxon>Endopterygota</taxon>
        <taxon>Diptera</taxon>
        <taxon>Nematocera</taxon>
        <taxon>Chironomoidea</taxon>
        <taxon>Chironomidae</taxon>
        <taxon>Chironominae</taxon>
        <taxon>Chironomus</taxon>
    </lineage>
</organism>
<dbReference type="InterPro" id="IPR013087">
    <property type="entry name" value="Znf_C2H2_type"/>
</dbReference>
<dbReference type="InterPro" id="IPR051095">
    <property type="entry name" value="Dros_DevTransReg"/>
</dbReference>
<dbReference type="GO" id="GO:0006357">
    <property type="term" value="P:regulation of transcription by RNA polymerase II"/>
    <property type="evidence" value="ECO:0007669"/>
    <property type="project" value="TreeGrafter"/>
</dbReference>
<evidence type="ECO:0000256" key="1">
    <source>
        <dbReference type="ARBA" id="ARBA00004123"/>
    </source>
</evidence>
<sequence length="626" mass="70086">METLSANCEDIRTQSIFNNNNNIIDSELSNKNLSSHEGSPIIDRQNQMDTSVELNGSKNDGQQFCLRWNNHQTSLLSTLPQLLDQSHLSDCTIVADGRKIKAHRLVLSGCSTFFSELFHTLESGIQQQLCHPVIVLPPHTNFASLVALITFMYNGEVNVYEDQISKLLELAETLGIKGLTEINNEHMNGIKNRKSQNVDNQQVSAARSPSENDSDKHQSRSETPKTQQSSTSPFDTSQLTPKILTPPSNFDAFFSRPHPQFNFYTHPLLSQPLNFSSNRLPFPSMLPQSPLVPSIPTSQSPQFNKSSNIQQEARNFVDDLYKKEKMLQEKRMKPTNLKKIDRIAENLRFATNSSTSPPSSSSPSSTKSFLEHFNQMTVKKESTPTPNYPLLPNALAAQFLNEKNIQKPTMENLLNYNSPNNENGNKKTSTQGNLSNNAGTTPTKIPNSKLFAKCFICSKLLSNQYNLRVHLETHQNMRYACTVCSHVSRSKDALRKHISYRHPGTPSPCESENRRKRTKLASQIQQIQAQQMIKDQIAANNLLFSQQNTSNSGNQSTSSNLPLNLDTSNANAANQLALLQSFTSEMTIPSLYHQQSQQQGSPMTTQSLIKNEINNNGDEQMTSGNQ</sequence>
<comment type="subcellular location">
    <subcellularLocation>
        <location evidence="1">Nucleus</location>
    </subcellularLocation>
</comment>
<reference evidence="7" key="1">
    <citation type="submission" date="2022-01" db="EMBL/GenBank/DDBJ databases">
        <authorList>
            <person name="King R."/>
        </authorList>
    </citation>
    <scope>NUCLEOTIDE SEQUENCE</scope>
</reference>
<dbReference type="AlphaFoldDB" id="A0A9N9RXC1"/>
<dbReference type="GO" id="GO:0003006">
    <property type="term" value="P:developmental process involved in reproduction"/>
    <property type="evidence" value="ECO:0007669"/>
    <property type="project" value="UniProtKB-ARBA"/>
</dbReference>
<dbReference type="SUPFAM" id="SSF54695">
    <property type="entry name" value="POZ domain"/>
    <property type="match status" value="1"/>
</dbReference>
<dbReference type="Pfam" id="PF00651">
    <property type="entry name" value="BTB"/>
    <property type="match status" value="1"/>
</dbReference>
<keyword evidence="3" id="KW-0862">Zinc</keyword>
<dbReference type="PROSITE" id="PS50097">
    <property type="entry name" value="BTB"/>
    <property type="match status" value="1"/>
</dbReference>
<evidence type="ECO:0000313" key="8">
    <source>
        <dbReference type="Proteomes" id="UP001153620"/>
    </source>
</evidence>
<feature type="region of interest" description="Disordered" evidence="4">
    <location>
        <begin position="189"/>
        <end position="242"/>
    </location>
</feature>
<feature type="compositionally biased region" description="Low complexity" evidence="4">
    <location>
        <begin position="353"/>
        <end position="366"/>
    </location>
</feature>
<evidence type="ECO:0000313" key="7">
    <source>
        <dbReference type="EMBL" id="CAG9804292.1"/>
    </source>
</evidence>
<name>A0A9N9RXC1_9DIPT</name>
<feature type="region of interest" description="Disordered" evidence="4">
    <location>
        <begin position="349"/>
        <end position="368"/>
    </location>
</feature>
<evidence type="ECO:0000256" key="4">
    <source>
        <dbReference type="SAM" id="MobiDB-lite"/>
    </source>
</evidence>
<feature type="domain" description="C2H2-type" evidence="6">
    <location>
        <begin position="452"/>
        <end position="479"/>
    </location>
</feature>
<feature type="region of interest" description="Disordered" evidence="4">
    <location>
        <begin position="417"/>
        <end position="441"/>
    </location>
</feature>
<feature type="compositionally biased region" description="Polar residues" evidence="4">
    <location>
        <begin position="224"/>
        <end position="240"/>
    </location>
</feature>
<keyword evidence="3" id="KW-0863">Zinc-finger</keyword>
<protein>
    <submittedName>
        <fullName evidence="7">Uncharacterized protein</fullName>
    </submittedName>
</protein>
<dbReference type="Proteomes" id="UP001153620">
    <property type="component" value="Chromosome 2"/>
</dbReference>
<dbReference type="PANTHER" id="PTHR23110:SF110">
    <property type="entry name" value="AGAP003189-PA"/>
    <property type="match status" value="1"/>
</dbReference>
<keyword evidence="3" id="KW-0479">Metal-binding</keyword>
<accession>A0A9N9RXC1</accession>
<dbReference type="CDD" id="cd18315">
    <property type="entry name" value="BTB_POZ_BAB-like"/>
    <property type="match status" value="1"/>
</dbReference>
<dbReference type="OrthoDB" id="6425912at2759"/>
<dbReference type="PROSITE" id="PS00028">
    <property type="entry name" value="ZINC_FINGER_C2H2_1"/>
    <property type="match status" value="1"/>
</dbReference>
<evidence type="ECO:0000256" key="2">
    <source>
        <dbReference type="ARBA" id="ARBA00023242"/>
    </source>
</evidence>
<dbReference type="GO" id="GO:0048513">
    <property type="term" value="P:animal organ development"/>
    <property type="evidence" value="ECO:0007669"/>
    <property type="project" value="UniProtKB-ARBA"/>
</dbReference>
<gene>
    <name evidence="7" type="ORF">CHIRRI_LOCUS7183</name>
</gene>
<evidence type="ECO:0000259" key="5">
    <source>
        <dbReference type="PROSITE" id="PS50097"/>
    </source>
</evidence>
<feature type="compositionally biased region" description="Basic and acidic residues" evidence="4">
    <location>
        <begin position="213"/>
        <end position="223"/>
    </location>
</feature>
<dbReference type="GO" id="GO:0048468">
    <property type="term" value="P:cell development"/>
    <property type="evidence" value="ECO:0007669"/>
    <property type="project" value="UniProtKB-ARBA"/>
</dbReference>
<reference evidence="7" key="2">
    <citation type="submission" date="2022-10" db="EMBL/GenBank/DDBJ databases">
        <authorList>
            <consortium name="ENA_rothamsted_submissions"/>
            <consortium name="culmorum"/>
            <person name="King R."/>
        </authorList>
    </citation>
    <scope>NUCLEOTIDE SEQUENCE</scope>
</reference>
<dbReference type="PROSITE" id="PS50157">
    <property type="entry name" value="ZINC_FINGER_C2H2_2"/>
    <property type="match status" value="2"/>
</dbReference>
<feature type="domain" description="C2H2-type" evidence="6">
    <location>
        <begin position="479"/>
        <end position="507"/>
    </location>
</feature>
<evidence type="ECO:0000256" key="3">
    <source>
        <dbReference type="PROSITE-ProRule" id="PRU00042"/>
    </source>
</evidence>
<keyword evidence="2" id="KW-0539">Nucleus</keyword>
<keyword evidence="8" id="KW-1185">Reference proteome</keyword>
<dbReference type="InterPro" id="IPR000210">
    <property type="entry name" value="BTB/POZ_dom"/>
</dbReference>
<dbReference type="SMART" id="SM00225">
    <property type="entry name" value="BTB"/>
    <property type="match status" value="1"/>
</dbReference>
<dbReference type="SMART" id="SM00355">
    <property type="entry name" value="ZnF_C2H2"/>
    <property type="match status" value="2"/>
</dbReference>